<feature type="transmembrane region" description="Helical" evidence="1">
    <location>
        <begin position="105"/>
        <end position="126"/>
    </location>
</feature>
<evidence type="ECO:0000256" key="1">
    <source>
        <dbReference type="SAM" id="Phobius"/>
    </source>
</evidence>
<reference evidence="2 3" key="1">
    <citation type="submission" date="2020-04" db="EMBL/GenBank/DDBJ databases">
        <authorList>
            <person name="Klaysubun C."/>
            <person name="Duangmal K."/>
            <person name="Lipun K."/>
        </authorList>
    </citation>
    <scope>NUCLEOTIDE SEQUENCE [LARGE SCALE GENOMIC DNA]</scope>
    <source>
        <strain evidence="2 3">K10HN5</strain>
    </source>
</reference>
<keyword evidence="1" id="KW-0472">Membrane</keyword>
<evidence type="ECO:0000313" key="2">
    <source>
        <dbReference type="EMBL" id="NMH96236.1"/>
    </source>
</evidence>
<protein>
    <submittedName>
        <fullName evidence="2">DUF4383 domain-containing protein</fullName>
    </submittedName>
</protein>
<keyword evidence="1" id="KW-1133">Transmembrane helix</keyword>
<keyword evidence="3" id="KW-1185">Reference proteome</keyword>
<feature type="transmembrane region" description="Helical" evidence="1">
    <location>
        <begin position="75"/>
        <end position="99"/>
    </location>
</feature>
<dbReference type="Proteomes" id="UP000820669">
    <property type="component" value="Unassembled WGS sequence"/>
</dbReference>
<accession>A0ABX1S3Y9</accession>
<keyword evidence="1" id="KW-0812">Transmembrane</keyword>
<gene>
    <name evidence="2" type="ORF">HF526_02690</name>
</gene>
<proteinExistence type="predicted"/>
<name>A0ABX1S3Y9_9PSEU</name>
<sequence length="206" mass="21665">MDRVHRGGAILLGLGLWVFGILGLVHRLDFFSTNGVPVLGLSTNGLLAAVSLVVGALLIGAAVRGGRTASTVTVVIGALFVLSGVLNVLVLGTAYNLLAFRMPNVVFSLIAGALLLVLGGYGRFAGHLPTDNPYYRARHADDPLPTGQAVLHDPDDIAAARELADVERAVAQGGGTPEQVRRLAGLGQLRRPEDRLQAWRAGRRPV</sequence>
<feature type="transmembrane region" description="Helical" evidence="1">
    <location>
        <begin position="45"/>
        <end position="63"/>
    </location>
</feature>
<dbReference type="EMBL" id="JAAXLA010000003">
    <property type="protein sequence ID" value="NMH96236.1"/>
    <property type="molecule type" value="Genomic_DNA"/>
</dbReference>
<organism evidence="2 3">
    <name type="scientific">Pseudonocardia acidicola</name>
    <dbReference type="NCBI Taxonomy" id="2724939"/>
    <lineage>
        <taxon>Bacteria</taxon>
        <taxon>Bacillati</taxon>
        <taxon>Actinomycetota</taxon>
        <taxon>Actinomycetes</taxon>
        <taxon>Pseudonocardiales</taxon>
        <taxon>Pseudonocardiaceae</taxon>
        <taxon>Pseudonocardia</taxon>
    </lineage>
</organism>
<dbReference type="Pfam" id="PF14325">
    <property type="entry name" value="DUF4383"/>
    <property type="match status" value="1"/>
</dbReference>
<comment type="caution">
    <text evidence="2">The sequence shown here is derived from an EMBL/GenBank/DDBJ whole genome shotgun (WGS) entry which is preliminary data.</text>
</comment>
<evidence type="ECO:0000313" key="3">
    <source>
        <dbReference type="Proteomes" id="UP000820669"/>
    </source>
</evidence>
<feature type="transmembrane region" description="Helical" evidence="1">
    <location>
        <begin position="7"/>
        <end position="25"/>
    </location>
</feature>